<feature type="signal peptide" evidence="1">
    <location>
        <begin position="1"/>
        <end position="30"/>
    </location>
</feature>
<name>A0A0A0K630_CUCSA</name>
<feature type="chain" id="PRO_5001964965" description="Inhibitor I9 domain-containing protein" evidence="1">
    <location>
        <begin position="31"/>
        <end position="132"/>
    </location>
</feature>
<feature type="domain" description="Inhibitor I9" evidence="2">
    <location>
        <begin position="54"/>
        <end position="122"/>
    </location>
</feature>
<proteinExistence type="predicted"/>
<evidence type="ECO:0000259" key="2">
    <source>
        <dbReference type="Pfam" id="PF05922"/>
    </source>
</evidence>
<evidence type="ECO:0000313" key="3">
    <source>
        <dbReference type="EMBL" id="KGN44379.1"/>
    </source>
</evidence>
<gene>
    <name evidence="3" type="ORF">Csa_7G274680</name>
</gene>
<dbReference type="PANTHER" id="PTHR48222">
    <property type="entry name" value="PROTEINASE INHIBITOR, PROPEPTIDE"/>
    <property type="match status" value="1"/>
</dbReference>
<evidence type="ECO:0000256" key="1">
    <source>
        <dbReference type="SAM" id="SignalP"/>
    </source>
</evidence>
<dbReference type="InterPro" id="IPR037045">
    <property type="entry name" value="S8pro/Inhibitor_I9_sf"/>
</dbReference>
<dbReference type="PANTHER" id="PTHR48222:SF4">
    <property type="entry name" value="PROTEINASE INHIBITOR, PROPEPTIDE"/>
    <property type="match status" value="1"/>
</dbReference>
<keyword evidence="1" id="KW-0732">Signal</keyword>
<dbReference type="GO" id="GO:0004866">
    <property type="term" value="F:endopeptidase inhibitor activity"/>
    <property type="evidence" value="ECO:0000318"/>
    <property type="project" value="GO_Central"/>
</dbReference>
<dbReference type="Pfam" id="PF05922">
    <property type="entry name" value="Inhibitor_I9"/>
    <property type="match status" value="1"/>
</dbReference>
<reference evidence="3 4" key="4">
    <citation type="journal article" date="2011" name="BMC Genomics">
        <title>RNA-Seq improves annotation of protein-coding genes in the cucumber genome.</title>
        <authorList>
            <person name="Li Z."/>
            <person name="Zhang Z."/>
            <person name="Yan P."/>
            <person name="Huang S."/>
            <person name="Fei Z."/>
            <person name="Lin K."/>
        </authorList>
    </citation>
    <scope>NUCLEOTIDE SEQUENCE [LARGE SCALE GENOMIC DNA]</scope>
    <source>
        <strain evidence="4">cv. 9930</strain>
    </source>
</reference>
<reference evidence="3 4" key="3">
    <citation type="journal article" date="2010" name="BMC Genomics">
        <title>Transcriptome sequencing and comparative analysis of cucumber flowers with different sex types.</title>
        <authorList>
            <person name="Guo S."/>
            <person name="Zheng Y."/>
            <person name="Joung J.G."/>
            <person name="Liu S."/>
            <person name="Zhang Z."/>
            <person name="Crasta O.R."/>
            <person name="Sobral B.W."/>
            <person name="Xu Y."/>
            <person name="Huang S."/>
            <person name="Fei Z."/>
        </authorList>
    </citation>
    <scope>NUCLEOTIDE SEQUENCE [LARGE SCALE GENOMIC DNA]</scope>
    <source>
        <strain evidence="4">cv. 9930</strain>
    </source>
</reference>
<protein>
    <recommendedName>
        <fullName evidence="2">Inhibitor I9 domain-containing protein</fullName>
    </recommendedName>
</protein>
<dbReference type="InterPro" id="IPR010259">
    <property type="entry name" value="S8pro/Inhibitor_I9"/>
</dbReference>
<dbReference type="eggNOG" id="ENOG502S44X">
    <property type="taxonomic scope" value="Eukaryota"/>
</dbReference>
<dbReference type="Gramene" id="KGN44379">
    <property type="protein sequence ID" value="KGN44379"/>
    <property type="gene ID" value="Csa_7G274680"/>
</dbReference>
<sequence>MTNTKMNFSSFTLSLVLLFTISLNSHLISGMISDKPVSKFVVPSSIYMVYTAKRPSNEKPETFYIQILASVIDSNEAAKKALVYSFKSSINGFAANLTPNQVKKILAQPGVLHVARSVNYNLQTEGKKNNNV</sequence>
<dbReference type="STRING" id="3659.A0A0A0K630"/>
<organism evidence="3 4">
    <name type="scientific">Cucumis sativus</name>
    <name type="common">Cucumber</name>
    <dbReference type="NCBI Taxonomy" id="3659"/>
    <lineage>
        <taxon>Eukaryota</taxon>
        <taxon>Viridiplantae</taxon>
        <taxon>Streptophyta</taxon>
        <taxon>Embryophyta</taxon>
        <taxon>Tracheophyta</taxon>
        <taxon>Spermatophyta</taxon>
        <taxon>Magnoliopsida</taxon>
        <taxon>eudicotyledons</taxon>
        <taxon>Gunneridae</taxon>
        <taxon>Pentapetalae</taxon>
        <taxon>rosids</taxon>
        <taxon>fabids</taxon>
        <taxon>Cucurbitales</taxon>
        <taxon>Cucurbitaceae</taxon>
        <taxon>Benincaseae</taxon>
        <taxon>Cucumis</taxon>
    </lineage>
</organism>
<reference evidence="3 4" key="2">
    <citation type="journal article" date="2009" name="PLoS ONE">
        <title>An integrated genetic and cytogenetic map of the cucumber genome.</title>
        <authorList>
            <person name="Ren Y."/>
            <person name="Zhang Z."/>
            <person name="Liu J."/>
            <person name="Staub J.E."/>
            <person name="Han Y."/>
            <person name="Cheng Z."/>
            <person name="Li X."/>
            <person name="Lu J."/>
            <person name="Miao H."/>
            <person name="Kang H."/>
            <person name="Xie B."/>
            <person name="Gu X."/>
            <person name="Wang X."/>
            <person name="Du Y."/>
            <person name="Jin W."/>
            <person name="Huang S."/>
        </authorList>
    </citation>
    <scope>NUCLEOTIDE SEQUENCE [LARGE SCALE GENOMIC DNA]</scope>
    <source>
        <strain evidence="4">cv. 9930</strain>
    </source>
</reference>
<keyword evidence="4" id="KW-1185">Reference proteome</keyword>
<accession>A0A0A0K630</accession>
<dbReference type="Gene3D" id="3.30.70.80">
    <property type="entry name" value="Peptidase S8 propeptide/proteinase inhibitor I9"/>
    <property type="match status" value="1"/>
</dbReference>
<dbReference type="Proteomes" id="UP000029981">
    <property type="component" value="Chromosome 7"/>
</dbReference>
<dbReference type="AlphaFoldDB" id="A0A0A0K630"/>
<evidence type="ECO:0000313" key="4">
    <source>
        <dbReference type="Proteomes" id="UP000029981"/>
    </source>
</evidence>
<dbReference type="EMBL" id="CM002928">
    <property type="protein sequence ID" value="KGN44379.1"/>
    <property type="molecule type" value="Genomic_DNA"/>
</dbReference>
<reference evidence="3 4" key="1">
    <citation type="journal article" date="2009" name="Nat. Genet.">
        <title>The genome of the cucumber, Cucumis sativus L.</title>
        <authorList>
            <person name="Huang S."/>
            <person name="Li R."/>
            <person name="Zhang Z."/>
            <person name="Li L."/>
            <person name="Gu X."/>
            <person name="Fan W."/>
            <person name="Lucas W.J."/>
            <person name="Wang X."/>
            <person name="Xie B."/>
            <person name="Ni P."/>
            <person name="Ren Y."/>
            <person name="Zhu H."/>
            <person name="Li J."/>
            <person name="Lin K."/>
            <person name="Jin W."/>
            <person name="Fei Z."/>
            <person name="Li G."/>
            <person name="Staub J."/>
            <person name="Kilian A."/>
            <person name="van der Vossen E.A."/>
            <person name="Wu Y."/>
            <person name="Guo J."/>
            <person name="He J."/>
            <person name="Jia Z."/>
            <person name="Ren Y."/>
            <person name="Tian G."/>
            <person name="Lu Y."/>
            <person name="Ruan J."/>
            <person name="Qian W."/>
            <person name="Wang M."/>
            <person name="Huang Q."/>
            <person name="Li B."/>
            <person name="Xuan Z."/>
            <person name="Cao J."/>
            <person name="Asan"/>
            <person name="Wu Z."/>
            <person name="Zhang J."/>
            <person name="Cai Q."/>
            <person name="Bai Y."/>
            <person name="Zhao B."/>
            <person name="Han Y."/>
            <person name="Li Y."/>
            <person name="Li X."/>
            <person name="Wang S."/>
            <person name="Shi Q."/>
            <person name="Liu S."/>
            <person name="Cho W.K."/>
            <person name="Kim J.Y."/>
            <person name="Xu Y."/>
            <person name="Heller-Uszynska K."/>
            <person name="Miao H."/>
            <person name="Cheng Z."/>
            <person name="Zhang S."/>
            <person name="Wu J."/>
            <person name="Yang Y."/>
            <person name="Kang H."/>
            <person name="Li M."/>
            <person name="Liang H."/>
            <person name="Ren X."/>
            <person name="Shi Z."/>
            <person name="Wen M."/>
            <person name="Jian M."/>
            <person name="Yang H."/>
            <person name="Zhang G."/>
            <person name="Yang Z."/>
            <person name="Chen R."/>
            <person name="Liu S."/>
            <person name="Li J."/>
            <person name="Ma L."/>
            <person name="Liu H."/>
            <person name="Zhou Y."/>
            <person name="Zhao J."/>
            <person name="Fang X."/>
            <person name="Li G."/>
            <person name="Fang L."/>
            <person name="Li Y."/>
            <person name="Liu D."/>
            <person name="Zheng H."/>
            <person name="Zhang Y."/>
            <person name="Qin N."/>
            <person name="Li Z."/>
            <person name="Yang G."/>
            <person name="Yang S."/>
            <person name="Bolund L."/>
            <person name="Kristiansen K."/>
            <person name="Zheng H."/>
            <person name="Li S."/>
            <person name="Zhang X."/>
            <person name="Yang H."/>
            <person name="Wang J."/>
            <person name="Sun R."/>
            <person name="Zhang B."/>
            <person name="Jiang S."/>
            <person name="Wang J."/>
            <person name="Du Y."/>
            <person name="Li S."/>
        </authorList>
    </citation>
    <scope>NUCLEOTIDE SEQUENCE [LARGE SCALE GENOMIC DNA]</scope>
    <source>
        <strain evidence="4">cv. 9930</strain>
    </source>
</reference>